<dbReference type="Gene3D" id="3.40.1350.10">
    <property type="match status" value="1"/>
</dbReference>
<dbReference type="GO" id="GO:0003676">
    <property type="term" value="F:nucleic acid binding"/>
    <property type="evidence" value="ECO:0007669"/>
    <property type="project" value="InterPro"/>
</dbReference>
<reference evidence="12 13" key="1">
    <citation type="submission" date="2016-06" db="EMBL/GenBank/DDBJ databases">
        <title>Complete genome sequences of Bordetella bronchialis and Bordetella flabilis.</title>
        <authorList>
            <person name="LiPuma J.J."/>
            <person name="Spilker T."/>
        </authorList>
    </citation>
    <scope>NUCLEOTIDE SEQUENCE [LARGE SCALE GENOMIC DNA]</scope>
    <source>
        <strain evidence="12 13">AU17976</strain>
    </source>
</reference>
<dbReference type="EC" id="3.1.4.1" evidence="5"/>
<evidence type="ECO:0000256" key="10">
    <source>
        <dbReference type="ARBA" id="ARBA00023211"/>
    </source>
</evidence>
<dbReference type="InterPro" id="IPR014883">
    <property type="entry name" value="VRR_NUC"/>
</dbReference>
<proteinExistence type="inferred from homology"/>
<evidence type="ECO:0000256" key="2">
    <source>
        <dbReference type="ARBA" id="ARBA00001936"/>
    </source>
</evidence>
<dbReference type="InterPro" id="IPR049125">
    <property type="entry name" value="FAN1-like_WH"/>
</dbReference>
<comment type="catalytic activity">
    <reaction evidence="1">
        <text>Hydrolytically removes 5'-nucleotides successively from the 3'-hydroxy termini of 3'-hydroxy-terminated oligonucleotides.</text>
        <dbReference type="EC" id="3.1.4.1"/>
    </reaction>
</comment>
<comment type="cofactor">
    <cofactor evidence="3">
        <name>Mg(2+)</name>
        <dbReference type="ChEBI" id="CHEBI:18420"/>
    </cofactor>
</comment>
<evidence type="ECO:0000256" key="4">
    <source>
        <dbReference type="ARBA" id="ARBA00005533"/>
    </source>
</evidence>
<sequence>MPAALPRLPGPPADRRFYYLHNFQFALDWILARYDDLLDIEERDFIARFPLLPLAARALLVRLLMRKGPVFRMDGLVYAEIGCVRTAARPLLDLGWLDSDPVLTLDQVFHLLKRAELPGFFHAIAARMPARATKTSWMDGLRPLWPRAHRWSEWKRGGGLPSREGAWRGADGSDQEAATRTADLDDQAYEQAPASGYAAEKAREHAPAVFHSEDDTCDVVAVGIAGMVERFRLMFFGNLRQAWSEFVLADLGIFRYENVAFPLEARAFQAREDVDTYLRLHRQRESFESGEPWENVWTAVHAEAPANPWLARRRDKLLFALGRHCESRQAWPEAQRIYRSCGYPGTRHRLARVLERSGDHAGAMALAEQALLSPENEAETQLMQRLHARASRRLQAVRERTGPAWTSPPRTDLLLARPTPFLSVEHATREALSRPDAPVFYVENTLVTGLFGLLCWPAVFLPVAGAFFHPYQRGPADLHGPDFVESRRAAFQECLARLDDGTHAAAIMDVFHAKASIQSPFVSWHALDADLLRLALDCVPAAHMKRWFQRVLADIGNHCTGWPDLIQFWPGERRYALIEVKGPGDRLQDNQRRTLSYLLAHGIPAGVCHVAWRGADA</sequence>
<protein>
    <recommendedName>
        <fullName evidence="5">phosphodiesterase I</fullName>
        <ecNumber evidence="5">3.1.4.1</ecNumber>
    </recommendedName>
</protein>
<dbReference type="InterPro" id="IPR011856">
    <property type="entry name" value="tRNA_endonuc-like_dom_sf"/>
</dbReference>
<keyword evidence="6" id="KW-0540">Nuclease</keyword>
<dbReference type="InterPro" id="IPR033315">
    <property type="entry name" value="Fan1-like"/>
</dbReference>
<comment type="cofactor">
    <cofactor evidence="2">
        <name>Mn(2+)</name>
        <dbReference type="ChEBI" id="CHEBI:29035"/>
    </cofactor>
</comment>
<evidence type="ECO:0000256" key="7">
    <source>
        <dbReference type="ARBA" id="ARBA00022723"/>
    </source>
</evidence>
<feature type="domain" description="VRR-NUC" evidence="11">
    <location>
        <begin position="498"/>
        <end position="612"/>
    </location>
</feature>
<dbReference type="Proteomes" id="UP000092213">
    <property type="component" value="Chromosome"/>
</dbReference>
<organism evidence="12 13">
    <name type="scientific">Bordetella bronchialis</name>
    <dbReference type="NCBI Taxonomy" id="463025"/>
    <lineage>
        <taxon>Bacteria</taxon>
        <taxon>Pseudomonadati</taxon>
        <taxon>Pseudomonadota</taxon>
        <taxon>Betaproteobacteria</taxon>
        <taxon>Burkholderiales</taxon>
        <taxon>Alcaligenaceae</taxon>
        <taxon>Bordetella</taxon>
    </lineage>
</organism>
<dbReference type="EMBL" id="CP016171">
    <property type="protein sequence ID" value="ANN71121.1"/>
    <property type="molecule type" value="Genomic_DNA"/>
</dbReference>
<dbReference type="PANTHER" id="PTHR15749:SF4">
    <property type="entry name" value="FANCONI-ASSOCIATED NUCLEASE 1"/>
    <property type="match status" value="1"/>
</dbReference>
<dbReference type="AlphaFoldDB" id="A0A193FVB3"/>
<evidence type="ECO:0000259" key="11">
    <source>
        <dbReference type="SMART" id="SM00990"/>
    </source>
</evidence>
<dbReference type="STRING" id="463025.BAU08_07025"/>
<evidence type="ECO:0000313" key="13">
    <source>
        <dbReference type="Proteomes" id="UP000092213"/>
    </source>
</evidence>
<keyword evidence="8" id="KW-0378">Hydrolase</keyword>
<evidence type="ECO:0000256" key="1">
    <source>
        <dbReference type="ARBA" id="ARBA00000983"/>
    </source>
</evidence>
<dbReference type="Pfam" id="PF08774">
    <property type="entry name" value="VRR_NUC"/>
    <property type="match status" value="1"/>
</dbReference>
<evidence type="ECO:0000313" key="12">
    <source>
        <dbReference type="EMBL" id="ANN71121.1"/>
    </source>
</evidence>
<dbReference type="InterPro" id="IPR040603">
    <property type="entry name" value="FAN1_SAP_bact"/>
</dbReference>
<dbReference type="GO" id="GO:0004528">
    <property type="term" value="F:phosphodiesterase I activity"/>
    <property type="evidence" value="ECO:0007669"/>
    <property type="project" value="UniProtKB-EC"/>
</dbReference>
<evidence type="ECO:0000256" key="8">
    <source>
        <dbReference type="ARBA" id="ARBA00022801"/>
    </source>
</evidence>
<evidence type="ECO:0000256" key="5">
    <source>
        <dbReference type="ARBA" id="ARBA00012029"/>
    </source>
</evidence>
<keyword evidence="9" id="KW-0460">Magnesium</keyword>
<gene>
    <name evidence="12" type="ORF">BAU08_07025</name>
</gene>
<keyword evidence="10" id="KW-0464">Manganese</keyword>
<name>A0A193FVB3_9BORD</name>
<evidence type="ECO:0000256" key="3">
    <source>
        <dbReference type="ARBA" id="ARBA00001946"/>
    </source>
</evidence>
<dbReference type="GO" id="GO:0036297">
    <property type="term" value="P:interstrand cross-link repair"/>
    <property type="evidence" value="ECO:0007669"/>
    <property type="project" value="InterPro"/>
</dbReference>
<evidence type="ECO:0000256" key="9">
    <source>
        <dbReference type="ARBA" id="ARBA00022842"/>
    </source>
</evidence>
<evidence type="ECO:0000256" key="6">
    <source>
        <dbReference type="ARBA" id="ARBA00022722"/>
    </source>
</evidence>
<accession>A0A193FVB3</accession>
<dbReference type="Pfam" id="PF21315">
    <property type="entry name" value="FAN1_HTH"/>
    <property type="match status" value="1"/>
</dbReference>
<comment type="similarity">
    <text evidence="4">Belongs to the FAN1 family.</text>
</comment>
<dbReference type="GO" id="GO:0046872">
    <property type="term" value="F:metal ion binding"/>
    <property type="evidence" value="ECO:0007669"/>
    <property type="project" value="UniProtKB-KW"/>
</dbReference>
<dbReference type="PANTHER" id="PTHR15749">
    <property type="entry name" value="FANCONI-ASSOCIATED NUCLEASE 1"/>
    <property type="match status" value="1"/>
</dbReference>
<dbReference type="SMART" id="SM00990">
    <property type="entry name" value="VRR_NUC"/>
    <property type="match status" value="1"/>
</dbReference>
<dbReference type="Pfam" id="PF18081">
    <property type="entry name" value="FANC_SAP"/>
    <property type="match status" value="1"/>
</dbReference>
<keyword evidence="7" id="KW-0479">Metal-binding</keyword>